<dbReference type="EMBL" id="KI517464">
    <property type="protein sequence ID" value="ESQ43537.1"/>
    <property type="molecule type" value="Genomic_DNA"/>
</dbReference>
<name>V4LM86_EUTSA</name>
<evidence type="ECO:0000259" key="2">
    <source>
        <dbReference type="PROSITE" id="PS50076"/>
    </source>
</evidence>
<organism evidence="3 4">
    <name type="scientific">Eutrema salsugineum</name>
    <name type="common">Saltwater cress</name>
    <name type="synonym">Sisymbrium salsugineum</name>
    <dbReference type="NCBI Taxonomy" id="72664"/>
    <lineage>
        <taxon>Eukaryota</taxon>
        <taxon>Viridiplantae</taxon>
        <taxon>Streptophyta</taxon>
        <taxon>Embryophyta</taxon>
        <taxon>Tracheophyta</taxon>
        <taxon>Spermatophyta</taxon>
        <taxon>Magnoliopsida</taxon>
        <taxon>eudicotyledons</taxon>
        <taxon>Gunneridae</taxon>
        <taxon>Pentapetalae</taxon>
        <taxon>rosids</taxon>
        <taxon>malvids</taxon>
        <taxon>Brassicales</taxon>
        <taxon>Brassicaceae</taxon>
        <taxon>Eutremeae</taxon>
        <taxon>Eutrema</taxon>
    </lineage>
</organism>
<dbReference type="SUPFAM" id="SSF46565">
    <property type="entry name" value="Chaperone J-domain"/>
    <property type="match status" value="1"/>
</dbReference>
<dbReference type="PANTHER" id="PTHR44137:SF51">
    <property type="entry name" value="MOLECULAR CHAPERONE HSP40_DNAJ FAMILY PROTEIN"/>
    <property type="match status" value="1"/>
</dbReference>
<reference evidence="3 4" key="1">
    <citation type="journal article" date="2013" name="Front. Plant Sci.">
        <title>The Reference Genome of the Halophytic Plant Eutrema salsugineum.</title>
        <authorList>
            <person name="Yang R."/>
            <person name="Jarvis D.E."/>
            <person name="Chen H."/>
            <person name="Beilstein M.A."/>
            <person name="Grimwood J."/>
            <person name="Jenkins J."/>
            <person name="Shu S."/>
            <person name="Prochnik S."/>
            <person name="Xin M."/>
            <person name="Ma C."/>
            <person name="Schmutz J."/>
            <person name="Wing R.A."/>
            <person name="Mitchell-Olds T."/>
            <person name="Schumaker K.S."/>
            <person name="Wang X."/>
        </authorList>
    </citation>
    <scope>NUCLEOTIDE SEQUENCE [LARGE SCALE GENOMIC DNA]</scope>
</reference>
<dbReference type="KEGG" id="eus:EUTSA_v10015817mg"/>
<protein>
    <recommendedName>
        <fullName evidence="2">J domain-containing protein</fullName>
    </recommendedName>
</protein>
<dbReference type="Gene3D" id="1.10.287.110">
    <property type="entry name" value="DnaJ domain"/>
    <property type="match status" value="1"/>
</dbReference>
<dbReference type="STRING" id="72664.V4LM86"/>
<sequence length="185" mass="20913">MMQMDESRMESSRKEARTAKAIAVEKYKAGDLAGAKAFAIKAKSLDPALCGLICLITVLNVMIGFEKKLNGEVDWYSILEVEPTADIATIKKSYSRLFVNIIMDNDKEVGSIVEATNILDESWRVLCNEKKRLDYDKRRGIQPQVQNPRRVRNLFKGKNSSSSSSSSSDDSSFWTRCHHCSFTYK</sequence>
<dbReference type="eggNOG" id="KOG0714">
    <property type="taxonomic scope" value="Eukaryota"/>
</dbReference>
<dbReference type="PROSITE" id="PS50076">
    <property type="entry name" value="DNAJ_2"/>
    <property type="match status" value="1"/>
</dbReference>
<evidence type="ECO:0000313" key="4">
    <source>
        <dbReference type="Proteomes" id="UP000030689"/>
    </source>
</evidence>
<accession>V4LM86</accession>
<dbReference type="PANTHER" id="PTHR44137">
    <property type="entry name" value="BNAC03G44070D PROTEIN"/>
    <property type="match status" value="1"/>
</dbReference>
<dbReference type="Gramene" id="ESQ43537">
    <property type="protein sequence ID" value="ESQ43537"/>
    <property type="gene ID" value="EUTSA_v10015817mg"/>
</dbReference>
<dbReference type="CDD" id="cd06257">
    <property type="entry name" value="DnaJ"/>
    <property type="match status" value="1"/>
</dbReference>
<feature type="domain" description="J" evidence="2">
    <location>
        <begin position="74"/>
        <end position="139"/>
    </location>
</feature>
<evidence type="ECO:0000313" key="3">
    <source>
        <dbReference type="EMBL" id="ESQ43537.1"/>
    </source>
</evidence>
<feature type="region of interest" description="Disordered" evidence="1">
    <location>
        <begin position="153"/>
        <end position="173"/>
    </location>
</feature>
<dbReference type="Proteomes" id="UP000030689">
    <property type="component" value="Unassembled WGS sequence"/>
</dbReference>
<gene>
    <name evidence="3" type="ORF">EUTSA_v10015817mg</name>
</gene>
<dbReference type="InterPro" id="IPR001623">
    <property type="entry name" value="DnaJ_domain"/>
</dbReference>
<dbReference type="InterPro" id="IPR036869">
    <property type="entry name" value="J_dom_sf"/>
</dbReference>
<dbReference type="AlphaFoldDB" id="V4LM86"/>
<keyword evidence="4" id="KW-1185">Reference proteome</keyword>
<evidence type="ECO:0000256" key="1">
    <source>
        <dbReference type="SAM" id="MobiDB-lite"/>
    </source>
</evidence>
<dbReference type="OMA" id="MMQMDES"/>
<dbReference type="Pfam" id="PF00226">
    <property type="entry name" value="DnaJ"/>
    <property type="match status" value="1"/>
</dbReference>
<proteinExistence type="predicted"/>
<feature type="compositionally biased region" description="Low complexity" evidence="1">
    <location>
        <begin position="160"/>
        <end position="172"/>
    </location>
</feature>